<feature type="transmembrane region" description="Helical" evidence="1">
    <location>
        <begin position="45"/>
        <end position="74"/>
    </location>
</feature>
<dbReference type="Gramene" id="Zm00001eb080800_T001">
    <property type="protein sequence ID" value="Zm00001eb080800_P001"/>
    <property type="gene ID" value="Zm00001eb080800"/>
</dbReference>
<dbReference type="AlphaFoldDB" id="A0A804MF54"/>
<dbReference type="Proteomes" id="UP000007305">
    <property type="component" value="Chromosome 2"/>
</dbReference>
<keyword evidence="1" id="KW-1133">Transmembrane helix</keyword>
<evidence type="ECO:0000313" key="3">
    <source>
        <dbReference type="Proteomes" id="UP000007305"/>
    </source>
</evidence>
<name>A0A804MF54_MAIZE</name>
<evidence type="ECO:0000256" key="1">
    <source>
        <dbReference type="SAM" id="Phobius"/>
    </source>
</evidence>
<keyword evidence="1" id="KW-0472">Membrane</keyword>
<evidence type="ECO:0000313" key="2">
    <source>
        <dbReference type="EnsemblPlants" id="Zm00001eb080800_P001"/>
    </source>
</evidence>
<proteinExistence type="predicted"/>
<organism evidence="2 3">
    <name type="scientific">Zea mays</name>
    <name type="common">Maize</name>
    <dbReference type="NCBI Taxonomy" id="4577"/>
    <lineage>
        <taxon>Eukaryota</taxon>
        <taxon>Viridiplantae</taxon>
        <taxon>Streptophyta</taxon>
        <taxon>Embryophyta</taxon>
        <taxon>Tracheophyta</taxon>
        <taxon>Spermatophyta</taxon>
        <taxon>Magnoliopsida</taxon>
        <taxon>Liliopsida</taxon>
        <taxon>Poales</taxon>
        <taxon>Poaceae</taxon>
        <taxon>PACMAD clade</taxon>
        <taxon>Panicoideae</taxon>
        <taxon>Andropogonodae</taxon>
        <taxon>Andropogoneae</taxon>
        <taxon>Tripsacinae</taxon>
        <taxon>Zea</taxon>
    </lineage>
</organism>
<reference evidence="2" key="2">
    <citation type="submission" date="2019-07" db="EMBL/GenBank/DDBJ databases">
        <authorList>
            <person name="Seetharam A."/>
            <person name="Woodhouse M."/>
            <person name="Cannon E."/>
        </authorList>
    </citation>
    <scope>NUCLEOTIDE SEQUENCE [LARGE SCALE GENOMIC DNA]</scope>
    <source>
        <strain evidence="2">cv. B73</strain>
    </source>
</reference>
<keyword evidence="3" id="KW-1185">Reference proteome</keyword>
<dbReference type="EnsemblPlants" id="Zm00001eb080800_T001">
    <property type="protein sequence ID" value="Zm00001eb080800_P001"/>
    <property type="gene ID" value="Zm00001eb080800"/>
</dbReference>
<dbReference type="InParanoid" id="A0A804MF54"/>
<reference evidence="2" key="3">
    <citation type="submission" date="2021-05" db="UniProtKB">
        <authorList>
            <consortium name="EnsemblPlants"/>
        </authorList>
    </citation>
    <scope>IDENTIFICATION</scope>
    <source>
        <strain evidence="2">cv. B73</strain>
    </source>
</reference>
<accession>A0A804MF54</accession>
<protein>
    <submittedName>
        <fullName evidence="2">Uncharacterized protein</fullName>
    </submittedName>
</protein>
<keyword evidence="1" id="KW-0812">Transmembrane</keyword>
<sequence length="148" mass="15027">MGSEPLRTRRLLILSGSNTADGGGEYEAPPATAGAFQLADASSSLLALALLAAAAAAAASSSLAAFLVGCSAAAGGDEAPRRLLVWSARVAAGTLTAEISGVQLRRAARTRAGSVRARALILSSLSRAPLRPTMDGWRWMPPRAADVT</sequence>
<reference evidence="3" key="1">
    <citation type="submission" date="2015-12" db="EMBL/GenBank/DDBJ databases">
        <title>Update maize B73 reference genome by single molecule sequencing technologies.</title>
        <authorList>
            <consortium name="Maize Genome Sequencing Project"/>
            <person name="Ware D."/>
        </authorList>
    </citation>
    <scope>NUCLEOTIDE SEQUENCE [LARGE SCALE GENOMIC DNA]</scope>
    <source>
        <strain evidence="3">cv. B73</strain>
    </source>
</reference>